<dbReference type="Proteomes" id="UP000236630">
    <property type="component" value="Unassembled WGS sequence"/>
</dbReference>
<name>A0A2H5Q8A8_CITUN</name>
<dbReference type="EMBL" id="BDQV01000249">
    <property type="protein sequence ID" value="GAY60874.1"/>
    <property type="molecule type" value="Genomic_DNA"/>
</dbReference>
<accession>A0A2H5Q8A8</accession>
<organism evidence="1 2">
    <name type="scientific">Citrus unshiu</name>
    <name type="common">Satsuma mandarin</name>
    <name type="synonym">Citrus nobilis var. unshiu</name>
    <dbReference type="NCBI Taxonomy" id="55188"/>
    <lineage>
        <taxon>Eukaryota</taxon>
        <taxon>Viridiplantae</taxon>
        <taxon>Streptophyta</taxon>
        <taxon>Embryophyta</taxon>
        <taxon>Tracheophyta</taxon>
        <taxon>Spermatophyta</taxon>
        <taxon>Magnoliopsida</taxon>
        <taxon>eudicotyledons</taxon>
        <taxon>Gunneridae</taxon>
        <taxon>Pentapetalae</taxon>
        <taxon>rosids</taxon>
        <taxon>malvids</taxon>
        <taxon>Sapindales</taxon>
        <taxon>Rutaceae</taxon>
        <taxon>Aurantioideae</taxon>
        <taxon>Citrus</taxon>
    </lineage>
</organism>
<dbReference type="AlphaFoldDB" id="A0A2H5Q8A8"/>
<sequence>MLDSTTLPTREGTKPFGFMCPSLVCPTNPKAAERFHSKRVEHIRDGLKKAKNGQLIFMSYNPSMVCWIWVGLLLDIWLEVLLEDGGLLDIWLEVLLEGGGLLDMVGVLPAWLELEC</sequence>
<gene>
    <name evidence="1" type="ORF">CUMW_205500</name>
</gene>
<reference evidence="1 2" key="1">
    <citation type="journal article" date="2017" name="Front. Genet.">
        <title>Draft sequencing of the heterozygous diploid genome of Satsuma (Citrus unshiu Marc.) using a hybrid assembly approach.</title>
        <authorList>
            <person name="Shimizu T."/>
            <person name="Tanizawa Y."/>
            <person name="Mochizuki T."/>
            <person name="Nagasaki H."/>
            <person name="Yoshioka T."/>
            <person name="Toyoda A."/>
            <person name="Fujiyama A."/>
            <person name="Kaminuma E."/>
            <person name="Nakamura Y."/>
        </authorList>
    </citation>
    <scope>NUCLEOTIDE SEQUENCE [LARGE SCALE GENOMIC DNA]</scope>
    <source>
        <strain evidence="2">cv. Miyagawa wase</strain>
    </source>
</reference>
<protein>
    <submittedName>
        <fullName evidence="1">Uncharacterized protein</fullName>
    </submittedName>
</protein>
<comment type="caution">
    <text evidence="1">The sequence shown here is derived from an EMBL/GenBank/DDBJ whole genome shotgun (WGS) entry which is preliminary data.</text>
</comment>
<evidence type="ECO:0000313" key="2">
    <source>
        <dbReference type="Proteomes" id="UP000236630"/>
    </source>
</evidence>
<evidence type="ECO:0000313" key="1">
    <source>
        <dbReference type="EMBL" id="GAY60874.1"/>
    </source>
</evidence>
<proteinExistence type="predicted"/>
<keyword evidence="2" id="KW-1185">Reference proteome</keyword>